<feature type="region of interest" description="Disordered" evidence="1">
    <location>
        <begin position="62"/>
        <end position="87"/>
    </location>
</feature>
<dbReference type="EMBL" id="PGCI01000713">
    <property type="protein sequence ID" value="PLW19506.1"/>
    <property type="molecule type" value="Genomic_DNA"/>
</dbReference>
<gene>
    <name evidence="2" type="ORF">PCASD_18938</name>
</gene>
<name>A0A2N5T1Z2_9BASI</name>
<organism evidence="2 3">
    <name type="scientific">Puccinia coronata f. sp. avenae</name>
    <dbReference type="NCBI Taxonomy" id="200324"/>
    <lineage>
        <taxon>Eukaryota</taxon>
        <taxon>Fungi</taxon>
        <taxon>Dikarya</taxon>
        <taxon>Basidiomycota</taxon>
        <taxon>Pucciniomycotina</taxon>
        <taxon>Pucciniomycetes</taxon>
        <taxon>Pucciniales</taxon>
        <taxon>Pucciniaceae</taxon>
        <taxon>Puccinia</taxon>
    </lineage>
</organism>
<dbReference type="AlphaFoldDB" id="A0A2N5T1Z2"/>
<feature type="region of interest" description="Disordered" evidence="1">
    <location>
        <begin position="259"/>
        <end position="382"/>
    </location>
</feature>
<protein>
    <submittedName>
        <fullName evidence="2">Uncharacterized protein</fullName>
    </submittedName>
</protein>
<evidence type="ECO:0000313" key="2">
    <source>
        <dbReference type="EMBL" id="PLW19506.1"/>
    </source>
</evidence>
<feature type="region of interest" description="Disordered" evidence="1">
    <location>
        <begin position="100"/>
        <end position="170"/>
    </location>
</feature>
<feature type="compositionally biased region" description="Pro residues" evidence="1">
    <location>
        <begin position="103"/>
        <end position="113"/>
    </location>
</feature>
<evidence type="ECO:0000313" key="3">
    <source>
        <dbReference type="Proteomes" id="UP000235392"/>
    </source>
</evidence>
<feature type="compositionally biased region" description="Pro residues" evidence="1">
    <location>
        <begin position="149"/>
        <end position="161"/>
    </location>
</feature>
<evidence type="ECO:0000256" key="1">
    <source>
        <dbReference type="SAM" id="MobiDB-lite"/>
    </source>
</evidence>
<feature type="compositionally biased region" description="Low complexity" evidence="1">
    <location>
        <begin position="136"/>
        <end position="148"/>
    </location>
</feature>
<dbReference type="Proteomes" id="UP000235392">
    <property type="component" value="Unassembled WGS sequence"/>
</dbReference>
<comment type="caution">
    <text evidence="2">The sequence shown here is derived from an EMBL/GenBank/DDBJ whole genome shotgun (WGS) entry which is preliminary data.</text>
</comment>
<feature type="compositionally biased region" description="Pro residues" evidence="1">
    <location>
        <begin position="213"/>
        <end position="225"/>
    </location>
</feature>
<feature type="compositionally biased region" description="Low complexity" evidence="1">
    <location>
        <begin position="114"/>
        <end position="125"/>
    </location>
</feature>
<accession>A0A2N5T1Z2</accession>
<feature type="compositionally biased region" description="Polar residues" evidence="1">
    <location>
        <begin position="354"/>
        <end position="371"/>
    </location>
</feature>
<feature type="compositionally biased region" description="Low complexity" evidence="1">
    <location>
        <begin position="13"/>
        <end position="24"/>
    </location>
</feature>
<feature type="compositionally biased region" description="Pro residues" evidence="1">
    <location>
        <begin position="1"/>
        <end position="12"/>
    </location>
</feature>
<feature type="region of interest" description="Disordered" evidence="1">
    <location>
        <begin position="1"/>
        <end position="24"/>
    </location>
</feature>
<feature type="region of interest" description="Disordered" evidence="1">
    <location>
        <begin position="212"/>
        <end position="247"/>
    </location>
</feature>
<feature type="compositionally biased region" description="Polar residues" evidence="1">
    <location>
        <begin position="324"/>
        <end position="346"/>
    </location>
</feature>
<sequence>MADPPPLPPPSPDQSQLLPSPSFPLLTNPGCPLVPSGQQAGSPALSAPLACLLRPAPSLLLGERSSPPACLRRPAPSLLPDTNPALSPARLLSQTGALLPLAQPHPPLRPAPSPHLRSPARRLPPTCSGRHPTPTLSPAFLLASALPPLNQPRPLPPPNQSAPPAAQTSALPPLAQPRLLLRPAPSPHLLIPARLLRPARSPQAQLHLLACRHPPPTQSAPPAAAPSPHFCSPARRSGRCPLRMPGDNRTKLASILIMPPKKPQKTQSGQGKGSLLSQKLPAIKNSNYKPPKLASDSEEDSNSNTSNQTDTDSAAATPKAKQKASPSISAELTEQSQPPSTAQSDSGAGRKNNSRANQATPTVKVPSTQEEQPTKKRKKTSDVWAHFTKNTISIY</sequence>
<feature type="compositionally biased region" description="Low complexity" evidence="1">
    <location>
        <begin position="302"/>
        <end position="313"/>
    </location>
</feature>
<reference evidence="2 3" key="1">
    <citation type="submission" date="2017-11" db="EMBL/GenBank/DDBJ databases">
        <title>De novo assembly and phasing of dikaryotic genomes from two isolates of Puccinia coronata f. sp. avenae, the causal agent of oat crown rust.</title>
        <authorList>
            <person name="Miller M.E."/>
            <person name="Zhang Y."/>
            <person name="Omidvar V."/>
            <person name="Sperschneider J."/>
            <person name="Schwessinger B."/>
            <person name="Raley C."/>
            <person name="Palmer J.M."/>
            <person name="Garnica D."/>
            <person name="Upadhyaya N."/>
            <person name="Rathjen J."/>
            <person name="Taylor J.M."/>
            <person name="Park R.F."/>
            <person name="Dodds P.N."/>
            <person name="Hirsch C.D."/>
            <person name="Kianian S.F."/>
            <person name="Figueroa M."/>
        </authorList>
    </citation>
    <scope>NUCLEOTIDE SEQUENCE [LARGE SCALE GENOMIC DNA]</scope>
    <source>
        <strain evidence="2">12SD80</strain>
    </source>
</reference>
<proteinExistence type="predicted"/>